<dbReference type="OMA" id="RYFIEIR"/>
<evidence type="ECO:0000313" key="3">
    <source>
        <dbReference type="EnsemblPlants" id="AUR62017167-RA:cds"/>
    </source>
</evidence>
<keyword evidence="4" id="KW-1185">Reference proteome</keyword>
<reference evidence="3" key="1">
    <citation type="journal article" date="2017" name="Nature">
        <title>The genome of Chenopodium quinoa.</title>
        <authorList>
            <person name="Jarvis D.E."/>
            <person name="Ho Y.S."/>
            <person name="Lightfoot D.J."/>
            <person name="Schmoeckel S.M."/>
            <person name="Li B."/>
            <person name="Borm T.J.A."/>
            <person name="Ohyanagi H."/>
            <person name="Mineta K."/>
            <person name="Michell C.T."/>
            <person name="Saber N."/>
            <person name="Kharbatia N.M."/>
            <person name="Rupper R.R."/>
            <person name="Sharp A.R."/>
            <person name="Dally N."/>
            <person name="Boughton B.A."/>
            <person name="Woo Y.H."/>
            <person name="Gao G."/>
            <person name="Schijlen E.G.W.M."/>
            <person name="Guo X."/>
            <person name="Momin A.A."/>
            <person name="Negrao S."/>
            <person name="Al-Babili S."/>
            <person name="Gehring C."/>
            <person name="Roessner U."/>
            <person name="Jung C."/>
            <person name="Murphy K."/>
            <person name="Arold S.T."/>
            <person name="Gojobori T."/>
            <person name="van der Linden C.G."/>
            <person name="van Loo E.N."/>
            <person name="Jellen E.N."/>
            <person name="Maughan P.J."/>
            <person name="Tester M."/>
        </authorList>
    </citation>
    <scope>NUCLEOTIDE SEQUENCE [LARGE SCALE GENOMIC DNA]</scope>
    <source>
        <strain evidence="3">cv. PI 614886</strain>
    </source>
</reference>
<reference evidence="3" key="2">
    <citation type="submission" date="2021-03" db="UniProtKB">
        <authorList>
            <consortium name="EnsemblPlants"/>
        </authorList>
    </citation>
    <scope>IDENTIFICATION</scope>
</reference>
<dbReference type="Gene3D" id="1.10.287.110">
    <property type="entry name" value="DnaJ domain"/>
    <property type="match status" value="1"/>
</dbReference>
<dbReference type="PRINTS" id="PR00625">
    <property type="entry name" value="JDOMAIN"/>
</dbReference>
<dbReference type="Gramene" id="AUR62017167-RA">
    <property type="protein sequence ID" value="AUR62017167-RA:cds"/>
    <property type="gene ID" value="AUR62017167"/>
</dbReference>
<dbReference type="PANTHER" id="PTHR45432">
    <property type="entry name" value="CHAPERONE PROTEIN DNAJ 11, CHLOROPLASTIC-LIKE"/>
    <property type="match status" value="1"/>
</dbReference>
<dbReference type="CDD" id="cd06257">
    <property type="entry name" value="DnaJ"/>
    <property type="match status" value="1"/>
</dbReference>
<dbReference type="PROSITE" id="PS00636">
    <property type="entry name" value="DNAJ_1"/>
    <property type="match status" value="1"/>
</dbReference>
<dbReference type="PROSITE" id="PS50076">
    <property type="entry name" value="DNAJ_2"/>
    <property type="match status" value="1"/>
</dbReference>
<name>A0A803LQD8_CHEQI</name>
<dbReference type="EnsemblPlants" id="AUR62017167-RA">
    <property type="protein sequence ID" value="AUR62017167-RA:cds"/>
    <property type="gene ID" value="AUR62017167"/>
</dbReference>
<dbReference type="SUPFAM" id="SSF46565">
    <property type="entry name" value="Chaperone J-domain"/>
    <property type="match status" value="1"/>
</dbReference>
<proteinExistence type="predicted"/>
<dbReference type="SMART" id="SM00271">
    <property type="entry name" value="DnaJ"/>
    <property type="match status" value="1"/>
</dbReference>
<feature type="domain" description="J" evidence="2">
    <location>
        <begin position="41"/>
        <end position="104"/>
    </location>
</feature>
<organism evidence="3 4">
    <name type="scientific">Chenopodium quinoa</name>
    <name type="common">Quinoa</name>
    <dbReference type="NCBI Taxonomy" id="63459"/>
    <lineage>
        <taxon>Eukaryota</taxon>
        <taxon>Viridiplantae</taxon>
        <taxon>Streptophyta</taxon>
        <taxon>Embryophyta</taxon>
        <taxon>Tracheophyta</taxon>
        <taxon>Spermatophyta</taxon>
        <taxon>Magnoliopsida</taxon>
        <taxon>eudicotyledons</taxon>
        <taxon>Gunneridae</taxon>
        <taxon>Pentapetalae</taxon>
        <taxon>Caryophyllales</taxon>
        <taxon>Chenopodiaceae</taxon>
        <taxon>Chenopodioideae</taxon>
        <taxon>Atripliceae</taxon>
        <taxon>Chenopodium</taxon>
    </lineage>
</organism>
<evidence type="ECO:0000256" key="1">
    <source>
        <dbReference type="SAM" id="MobiDB-lite"/>
    </source>
</evidence>
<dbReference type="AlphaFoldDB" id="A0A803LQD8"/>
<dbReference type="InterPro" id="IPR036869">
    <property type="entry name" value="J_dom_sf"/>
</dbReference>
<evidence type="ECO:0000259" key="2">
    <source>
        <dbReference type="PROSITE" id="PS50076"/>
    </source>
</evidence>
<dbReference type="InterPro" id="IPR001623">
    <property type="entry name" value="DnaJ_domain"/>
</dbReference>
<feature type="region of interest" description="Disordered" evidence="1">
    <location>
        <begin position="1"/>
        <end position="21"/>
    </location>
</feature>
<sequence length="110" mass="12217">MMQTLNFPCNPPTPTPTPSNHRFRCRAAVQSISPPMRKSGSFYEVLRVNRHASALEIKAAYRNLAKLYHPDSSSKSDGGDFIQIHNAYETLSDPAARALYDLSFGLGSFI</sequence>
<accession>A0A803LQD8</accession>
<evidence type="ECO:0000313" key="4">
    <source>
        <dbReference type="Proteomes" id="UP000596660"/>
    </source>
</evidence>
<protein>
    <recommendedName>
        <fullName evidence="2">J domain-containing protein</fullName>
    </recommendedName>
</protein>
<dbReference type="PANTHER" id="PTHR45432:SF2">
    <property type="entry name" value="CHAPERONE PROTEIN DNAJ 11, CHLOROPLASTIC"/>
    <property type="match status" value="1"/>
</dbReference>
<dbReference type="InterPro" id="IPR018253">
    <property type="entry name" value="DnaJ_domain_CS"/>
</dbReference>
<dbReference type="Proteomes" id="UP000596660">
    <property type="component" value="Unplaced"/>
</dbReference>
<dbReference type="Pfam" id="PF00226">
    <property type="entry name" value="DnaJ"/>
    <property type="match status" value="1"/>
</dbReference>